<dbReference type="AlphaFoldDB" id="A0A1M3KXF2"/>
<evidence type="ECO:0000313" key="3">
    <source>
        <dbReference type="Proteomes" id="UP000184233"/>
    </source>
</evidence>
<name>A0A1M3KXF2_9BACT</name>
<reference evidence="2 3" key="1">
    <citation type="submission" date="2016-09" db="EMBL/GenBank/DDBJ databases">
        <title>Genome-resolved meta-omics ties microbial dynamics to process performance in biotechnology for thiocyanate degradation.</title>
        <authorList>
            <person name="Kantor R.S."/>
            <person name="Huddy R.J."/>
            <person name="Iyer R."/>
            <person name="Thomas B.C."/>
            <person name="Brown C.T."/>
            <person name="Anantharaman K."/>
            <person name="Tringe S."/>
            <person name="Hettich R.L."/>
            <person name="Harrison S.T."/>
            <person name="Banfield J.F."/>
        </authorList>
    </citation>
    <scope>NUCLEOTIDE SEQUENCE [LARGE SCALE GENOMIC DNA]</scope>
    <source>
        <strain evidence="2">59-99</strain>
    </source>
</reference>
<evidence type="ECO:0000259" key="1">
    <source>
        <dbReference type="Pfam" id="PF10592"/>
    </source>
</evidence>
<comment type="caution">
    <text evidence="2">The sequence shown here is derived from an EMBL/GenBank/DDBJ whole genome shotgun (WGS) entry which is preliminary data.</text>
</comment>
<dbReference type="InterPro" id="IPR018891">
    <property type="entry name" value="AIPR_C"/>
</dbReference>
<evidence type="ECO:0000313" key="2">
    <source>
        <dbReference type="EMBL" id="OJX57126.1"/>
    </source>
</evidence>
<protein>
    <recommendedName>
        <fullName evidence="1">Abortive phage infection protein C-terminal domain-containing protein</fullName>
    </recommendedName>
</protein>
<proteinExistence type="predicted"/>
<dbReference type="STRING" id="1895771.BGO89_11525"/>
<dbReference type="Pfam" id="PF10592">
    <property type="entry name" value="AIPR"/>
    <property type="match status" value="1"/>
</dbReference>
<feature type="domain" description="Abortive phage infection protein C-terminal" evidence="1">
    <location>
        <begin position="240"/>
        <end position="467"/>
    </location>
</feature>
<sequence length="562" mass="62382">MSVTHLNQIKRRVQQAYSTLIARDELSEGDPNIADKVLTRCLASFAVQAVTDCSEIDAANSIIDGSDDNGLDAVFYSESQNTIVLVQSKWIKDGKAEPSSAEVLKFCRGVRDLVNSEFDRFNTRLQQRQDSIEHALSTFGCQIKLVLVHTGRTELAIHAQRSITDLLNELNDASEIAVFENLGQDKVYALMAESASGGGISLDVTLSSWGKIETPYAAYYGTVPGSEVANWWKKFGNLLFAKNLRSSLGNTEVNSQIISTIHERPMDFWYFNNGITVTAKSIEKTIAGGANRDVGSFRANGVHVVNGAQTVSSIGRYAGENLSHVSVPIRIISLQDTADEYEELITRSNNTQNRIEARDFVSQEKEQQRIRLELQMDGIDYHIARSEGYKPTDKSFDLEEATIALACSSSDPNLAVTAKKEIGRFWADLDKGPYKRLFNPNTSSLRVYHAVQIQRLIDMELRRMVKEIDKRSGKQYGVLIHGNRLLASVVFTRLKITQNLADPEFIAAGHSVAIATEVKRAILLITQKLTQEYPDNFPAVVFKNPTKSKVLFDACISSIASS</sequence>
<dbReference type="EMBL" id="MKVH01000024">
    <property type="protein sequence ID" value="OJX57126.1"/>
    <property type="molecule type" value="Genomic_DNA"/>
</dbReference>
<organism evidence="2 3">
    <name type="scientific">Candidatus Kapaibacterium thiocyanatum</name>
    <dbReference type="NCBI Taxonomy" id="1895771"/>
    <lineage>
        <taxon>Bacteria</taxon>
        <taxon>Pseudomonadati</taxon>
        <taxon>Candidatus Kapaibacteriota</taxon>
        <taxon>Candidatus Kapaibacteriia</taxon>
        <taxon>Candidatus Kapaibacteriales</taxon>
        <taxon>Candidatus Kapaibacteriaceae</taxon>
        <taxon>Candidatus Kapaibacterium</taxon>
    </lineage>
</organism>
<dbReference type="Proteomes" id="UP000184233">
    <property type="component" value="Unassembled WGS sequence"/>
</dbReference>
<gene>
    <name evidence="2" type="ORF">BGO89_11525</name>
</gene>
<accession>A0A1M3KXF2</accession>